<evidence type="ECO:0000313" key="1">
    <source>
        <dbReference type="EMBL" id="PRH86010.1"/>
    </source>
</evidence>
<dbReference type="SUPFAM" id="SSF46785">
    <property type="entry name" value="Winged helix' DNA-binding domain"/>
    <property type="match status" value="1"/>
</dbReference>
<dbReference type="InterPro" id="IPR036388">
    <property type="entry name" value="WH-like_DNA-bd_sf"/>
</dbReference>
<name>A0A2S9Q9M1_9HYPH</name>
<protein>
    <submittedName>
        <fullName evidence="1">Uncharacterized protein</fullName>
    </submittedName>
</protein>
<comment type="caution">
    <text evidence="1">The sequence shown here is derived from an EMBL/GenBank/DDBJ whole genome shotgun (WGS) entry which is preliminary data.</text>
</comment>
<gene>
    <name evidence="1" type="ORF">C5L14_17270</name>
</gene>
<organism evidence="1 2">
    <name type="scientific">Labrys okinawensis</name>
    <dbReference type="NCBI Taxonomy" id="346911"/>
    <lineage>
        <taxon>Bacteria</taxon>
        <taxon>Pseudomonadati</taxon>
        <taxon>Pseudomonadota</taxon>
        <taxon>Alphaproteobacteria</taxon>
        <taxon>Hyphomicrobiales</taxon>
        <taxon>Xanthobacteraceae</taxon>
        <taxon>Labrys</taxon>
    </lineage>
</organism>
<reference evidence="1 2" key="1">
    <citation type="submission" date="2018-02" db="EMBL/GenBank/DDBJ databases">
        <title>Whole genome sequencing of endophytic bacterium.</title>
        <authorList>
            <person name="Eedara R."/>
            <person name="Podile A.R."/>
        </authorList>
    </citation>
    <scope>NUCLEOTIDE SEQUENCE [LARGE SCALE GENOMIC DNA]</scope>
    <source>
        <strain evidence="1 2">RP1T</strain>
    </source>
</reference>
<dbReference type="AlphaFoldDB" id="A0A2S9Q9M1"/>
<keyword evidence="2" id="KW-1185">Reference proteome</keyword>
<proteinExistence type="predicted"/>
<accession>A0A2S9Q9M1</accession>
<sequence>MPNYQSAVIADAQGLKAHSGFKAARTLFARRYGAVLKANLPVIHLATDEIRLIVGAYVLSRHFAASPNDPAAGVTVADVQTFCTVHALAGHNRIGAILNLLRQAGYLRQIKDLRDKRIKRLEVTRAGLTIARQIITPYLQALAQLQQVEHAVRRVEIDDAFFGALARYCSNYFLTHGTLVDLVPEMRLFMARDAGFEILLKLIATEMPGEILKDRTVHFHYGAVADCFGVSRVHVRRLLEDAAEEGYVTLHAPGGRAIEIHASLFELVDNFIALQMALLLQAVVHAGGKG</sequence>
<dbReference type="InterPro" id="IPR036390">
    <property type="entry name" value="WH_DNA-bd_sf"/>
</dbReference>
<dbReference type="Proteomes" id="UP000237682">
    <property type="component" value="Unassembled WGS sequence"/>
</dbReference>
<evidence type="ECO:0000313" key="2">
    <source>
        <dbReference type="Proteomes" id="UP000237682"/>
    </source>
</evidence>
<dbReference type="EMBL" id="PUEJ01000006">
    <property type="protein sequence ID" value="PRH86010.1"/>
    <property type="molecule type" value="Genomic_DNA"/>
</dbReference>
<dbReference type="Gene3D" id="1.10.10.10">
    <property type="entry name" value="Winged helix-like DNA-binding domain superfamily/Winged helix DNA-binding domain"/>
    <property type="match status" value="1"/>
</dbReference>